<dbReference type="InterPro" id="IPR050625">
    <property type="entry name" value="ParA/MinD_ATPase"/>
</dbReference>
<dbReference type="InterPro" id="IPR014433">
    <property type="entry name" value="CooC"/>
</dbReference>
<dbReference type="Pfam" id="PF01656">
    <property type="entry name" value="CbiA"/>
    <property type="match status" value="1"/>
</dbReference>
<reference evidence="4 5" key="1">
    <citation type="journal article" date="2010" name="Stand. Genomic Sci.">
        <title>Complete genome sequence of Methanoplanus petrolearius type strain (SEBR 4847).</title>
        <authorList>
            <person name="Brambilla E."/>
            <person name="Djao O.D."/>
            <person name="Daligault H."/>
            <person name="Lapidus A."/>
            <person name="Lucas S."/>
            <person name="Hammon N."/>
            <person name="Nolan M."/>
            <person name="Tice H."/>
            <person name="Cheng J.F."/>
            <person name="Han C."/>
            <person name="Tapia R."/>
            <person name="Goodwin L."/>
            <person name="Pitluck S."/>
            <person name="Liolios K."/>
            <person name="Ivanova N."/>
            <person name="Mavromatis K."/>
            <person name="Mikhailova N."/>
            <person name="Pati A."/>
            <person name="Chen A."/>
            <person name="Palaniappan K."/>
            <person name="Land M."/>
            <person name="Hauser L."/>
            <person name="Chang Y.J."/>
            <person name="Jeffries C.D."/>
            <person name="Rohde M."/>
            <person name="Spring S."/>
            <person name="Sikorski J."/>
            <person name="Goker M."/>
            <person name="Woyke T."/>
            <person name="Bristow J."/>
            <person name="Eisen J.A."/>
            <person name="Markowitz V."/>
            <person name="Hugenholtz P."/>
            <person name="Kyrpides N.C."/>
            <person name="Klenk H.P."/>
        </authorList>
    </citation>
    <scope>NUCLEOTIDE SEQUENCE [LARGE SCALE GENOMIC DNA]</scope>
    <source>
        <strain evidence="5">DSM 11571 / OCM 486 / SEBR 4847</strain>
    </source>
</reference>
<proteinExistence type="predicted"/>
<protein>
    <submittedName>
        <fullName evidence="4">Cobyrinic acid ac-diamide synthase</fullName>
    </submittedName>
</protein>
<evidence type="ECO:0000313" key="5">
    <source>
        <dbReference type="Proteomes" id="UP000006565"/>
    </source>
</evidence>
<evidence type="ECO:0000256" key="1">
    <source>
        <dbReference type="ARBA" id="ARBA00022741"/>
    </source>
</evidence>
<evidence type="ECO:0000313" key="4">
    <source>
        <dbReference type="EMBL" id="ADN35402.1"/>
    </source>
</evidence>
<feature type="domain" description="CobQ/CobB/MinD/ParA nucleotide binding" evidence="3">
    <location>
        <begin position="3"/>
        <end position="209"/>
    </location>
</feature>
<dbReference type="PANTHER" id="PTHR43384:SF3">
    <property type="entry name" value="AAA+ ATPASE DOMAIN-CONTAINING PROTEIN"/>
    <property type="match status" value="1"/>
</dbReference>
<dbReference type="GO" id="GO:0005829">
    <property type="term" value="C:cytosol"/>
    <property type="evidence" value="ECO:0007669"/>
    <property type="project" value="TreeGrafter"/>
</dbReference>
<keyword evidence="5" id="KW-1185">Reference proteome</keyword>
<sequence length="250" mass="27533">MKVIICGKGGSGKSTITALLARHYSENGHKVLVIDTDESNASLNRILGMESPKDLMEYFGGKRGMMEKFRKSGEEDAKPSELNWTFDDIPDGFISRKGEIGLVAIGKIHEAGEGCACPMGILSRRFISELKLSDKDVVIVDTEAGIEHFGRGIDQICDVILMIIDPSYESLHLSKEVSKMAEKIEVPVYYILNKIDTKTSSYLRNGVDNKEAIIAEFTNDPELLVSGLEGKELPGDYPGIFEITEKIGVK</sequence>
<dbReference type="AlphaFoldDB" id="E1RI17"/>
<gene>
    <name evidence="4" type="ordered locus">Mpet_0628</name>
</gene>
<dbReference type="OrthoDB" id="31168at2157"/>
<evidence type="ECO:0000259" key="3">
    <source>
        <dbReference type="Pfam" id="PF01656"/>
    </source>
</evidence>
<dbReference type="GO" id="GO:0016887">
    <property type="term" value="F:ATP hydrolysis activity"/>
    <property type="evidence" value="ECO:0007669"/>
    <property type="project" value="TreeGrafter"/>
</dbReference>
<dbReference type="Gene3D" id="3.40.50.300">
    <property type="entry name" value="P-loop containing nucleotide triphosphate hydrolases"/>
    <property type="match status" value="1"/>
</dbReference>
<dbReference type="Proteomes" id="UP000006565">
    <property type="component" value="Chromosome"/>
</dbReference>
<keyword evidence="1" id="KW-0547">Nucleotide-binding</keyword>
<dbReference type="FunFam" id="3.40.50.300:FF:001573">
    <property type="entry name" value="Carbon monoxide dehydrogenase accessory protein CooC"/>
    <property type="match status" value="1"/>
</dbReference>
<dbReference type="STRING" id="679926.Mpet_0628"/>
<name>E1RI17_METP4</name>
<dbReference type="eggNOG" id="arCOG00588">
    <property type="taxonomic scope" value="Archaea"/>
</dbReference>
<dbReference type="GeneID" id="9743077"/>
<dbReference type="GO" id="GO:0051782">
    <property type="term" value="P:negative regulation of cell division"/>
    <property type="evidence" value="ECO:0007669"/>
    <property type="project" value="TreeGrafter"/>
</dbReference>
<keyword evidence="2" id="KW-0067">ATP-binding</keyword>
<dbReference type="EMBL" id="CP002117">
    <property type="protein sequence ID" value="ADN35402.1"/>
    <property type="molecule type" value="Genomic_DNA"/>
</dbReference>
<dbReference type="SUPFAM" id="SSF52540">
    <property type="entry name" value="P-loop containing nucleoside triphosphate hydrolases"/>
    <property type="match status" value="1"/>
</dbReference>
<dbReference type="PANTHER" id="PTHR43384">
    <property type="entry name" value="SEPTUM SITE-DETERMINING PROTEIN MIND HOMOLOG, CHLOROPLASTIC-RELATED"/>
    <property type="match status" value="1"/>
</dbReference>
<evidence type="ECO:0000256" key="2">
    <source>
        <dbReference type="ARBA" id="ARBA00022840"/>
    </source>
</evidence>
<dbReference type="PIRSF" id="PIRSF005647">
    <property type="entry name" value="CooC"/>
    <property type="match status" value="1"/>
</dbReference>
<dbReference type="KEGG" id="mpi:Mpet_0628"/>
<dbReference type="InterPro" id="IPR027417">
    <property type="entry name" value="P-loop_NTPase"/>
</dbReference>
<dbReference type="GO" id="GO:0005524">
    <property type="term" value="F:ATP binding"/>
    <property type="evidence" value="ECO:0007669"/>
    <property type="project" value="UniProtKB-KW"/>
</dbReference>
<dbReference type="InterPro" id="IPR002586">
    <property type="entry name" value="CobQ/CobB/MinD/ParA_Nub-bd_dom"/>
</dbReference>
<dbReference type="HOGENOM" id="CLU_082962_1_0_2"/>
<dbReference type="GO" id="GO:0009898">
    <property type="term" value="C:cytoplasmic side of plasma membrane"/>
    <property type="evidence" value="ECO:0007669"/>
    <property type="project" value="TreeGrafter"/>
</dbReference>
<dbReference type="RefSeq" id="WP_013328580.1">
    <property type="nucleotide sequence ID" value="NC_014507.1"/>
</dbReference>
<accession>E1RI17</accession>
<organism evidence="4 5">
    <name type="scientific">Methanolacinia petrolearia (strain DSM 11571 / OCM 486 / SEBR 4847)</name>
    <name type="common">Methanoplanus petrolearius</name>
    <dbReference type="NCBI Taxonomy" id="679926"/>
    <lineage>
        <taxon>Archaea</taxon>
        <taxon>Methanobacteriati</taxon>
        <taxon>Methanobacteriota</taxon>
        <taxon>Stenosarchaea group</taxon>
        <taxon>Methanomicrobia</taxon>
        <taxon>Methanomicrobiales</taxon>
        <taxon>Methanomicrobiaceae</taxon>
        <taxon>Methanolacinia</taxon>
    </lineage>
</organism>